<dbReference type="InterPro" id="IPR016164">
    <property type="entry name" value="FAD-linked_Oxase-like_C"/>
</dbReference>
<dbReference type="InterPro" id="IPR051264">
    <property type="entry name" value="FAD-oxidored/transferase_4"/>
</dbReference>
<dbReference type="InterPro" id="IPR016171">
    <property type="entry name" value="Vanillyl_alc_oxidase_C-sub2"/>
</dbReference>
<dbReference type="InterPro" id="IPR016169">
    <property type="entry name" value="FAD-bd_PCMH_sub2"/>
</dbReference>
<comment type="cofactor">
    <cofactor evidence="1">
        <name>FAD</name>
        <dbReference type="ChEBI" id="CHEBI:57692"/>
    </cofactor>
</comment>
<dbReference type="Gene3D" id="3.30.43.10">
    <property type="entry name" value="Uridine Diphospho-n-acetylenolpyruvylglucosamine Reductase, domain 2"/>
    <property type="match status" value="1"/>
</dbReference>
<evidence type="ECO:0000256" key="2">
    <source>
        <dbReference type="ARBA" id="ARBA00008000"/>
    </source>
</evidence>
<comment type="caution">
    <text evidence="7">The sequence shown here is derived from an EMBL/GenBank/DDBJ whole genome shotgun (WGS) entry which is preliminary data.</text>
</comment>
<evidence type="ECO:0000256" key="5">
    <source>
        <dbReference type="ARBA" id="ARBA00023002"/>
    </source>
</evidence>
<dbReference type="InterPro" id="IPR006094">
    <property type="entry name" value="Oxid_FAD_bind_N"/>
</dbReference>
<dbReference type="Pfam" id="PF01565">
    <property type="entry name" value="FAD_binding_4"/>
    <property type="match status" value="1"/>
</dbReference>
<protein>
    <recommendedName>
        <fullName evidence="6">FAD-binding PCMH-type domain-containing protein</fullName>
    </recommendedName>
</protein>
<dbReference type="GO" id="GO:0016491">
    <property type="term" value="F:oxidoreductase activity"/>
    <property type="evidence" value="ECO:0007669"/>
    <property type="project" value="UniProtKB-KW"/>
</dbReference>
<dbReference type="Gene3D" id="3.30.70.2740">
    <property type="match status" value="1"/>
</dbReference>
<dbReference type="InterPro" id="IPR036318">
    <property type="entry name" value="FAD-bd_PCMH-like_sf"/>
</dbReference>
<evidence type="ECO:0000256" key="3">
    <source>
        <dbReference type="ARBA" id="ARBA00022630"/>
    </source>
</evidence>
<dbReference type="AlphaFoldDB" id="A0A094Q9X6"/>
<keyword evidence="4" id="KW-0274">FAD</keyword>
<reference evidence="7" key="1">
    <citation type="submission" date="2014-06" db="EMBL/GenBank/DDBJ databases">
        <title>Key roles for freshwater Actinobacteria revealed by deep metagenomic sequencing.</title>
        <authorList>
            <person name="Ghai R."/>
            <person name="Mizuno C.M."/>
            <person name="Picazo A."/>
            <person name="Camacho A."/>
            <person name="Rodriguez-Valera F."/>
        </authorList>
    </citation>
    <scope>NUCLEOTIDE SEQUENCE</scope>
</reference>
<dbReference type="PANTHER" id="PTHR43716">
    <property type="entry name" value="D-2-HYDROXYGLUTARATE DEHYDROGENASE, MITOCHONDRIAL"/>
    <property type="match status" value="1"/>
</dbReference>
<evidence type="ECO:0000256" key="1">
    <source>
        <dbReference type="ARBA" id="ARBA00001974"/>
    </source>
</evidence>
<sequence length="444" mass="47167">MAGSLSQALTPLLSTITDPEIISSYTIDWTGRFTGHADVVVRPESTKQVVAAVCACAALGVKIQIQGGNTGLVGGSVPPAKSDHQVCLVSTKSLTAILDFDEISGYLTVGAGATLGQVQELVRAKGWDFAVDLAARDSATIGGLVATNAGGIRVCAFGMTRRSVVGIEMVLADGQVLSNISSPVKDNTGYSVADIAIGAEGTLGIITAVRLKLIRSVSETTLFLIPAQSMDGALELLTKVQSSGHQLLAAEYVDAVTMQLILEQSNLRPLWREIPLLTLLFEVAGENVNLNFPQDSLGSSELAEKRNYWQYREIASDTWTALGKVHKLDVSVAVSVIAEFELSLQNLLSTFKGVETFGSFGHLADGNLHIEFVGPAIDDFAADYAVLKLVAEFNGSISAEHGIGRAKREYLSLTRPALDIEIGKQIKSVFDPTGLFNPGVLYVD</sequence>
<dbReference type="Gene3D" id="1.10.45.10">
    <property type="entry name" value="Vanillyl-alcohol Oxidase, Chain A, domain 4"/>
    <property type="match status" value="1"/>
</dbReference>
<dbReference type="GO" id="GO:0071949">
    <property type="term" value="F:FAD binding"/>
    <property type="evidence" value="ECO:0007669"/>
    <property type="project" value="InterPro"/>
</dbReference>
<gene>
    <name evidence="7" type="ORF">GM51_4345</name>
</gene>
<dbReference type="InterPro" id="IPR016166">
    <property type="entry name" value="FAD-bd_PCMH"/>
</dbReference>
<dbReference type="InterPro" id="IPR016167">
    <property type="entry name" value="FAD-bd_PCMH_sub1"/>
</dbReference>
<dbReference type="GO" id="GO:0022904">
    <property type="term" value="P:respiratory electron transport chain"/>
    <property type="evidence" value="ECO:0007669"/>
    <property type="project" value="TreeGrafter"/>
</dbReference>
<dbReference type="SUPFAM" id="SSF55103">
    <property type="entry name" value="FAD-linked oxidases, C-terminal domain"/>
    <property type="match status" value="1"/>
</dbReference>
<comment type="similarity">
    <text evidence="2">Belongs to the FAD-binding oxidoreductase/transferase type 4 family.</text>
</comment>
<evidence type="ECO:0000256" key="4">
    <source>
        <dbReference type="ARBA" id="ARBA00022827"/>
    </source>
</evidence>
<evidence type="ECO:0000313" key="7">
    <source>
        <dbReference type="EMBL" id="KGA21020.1"/>
    </source>
</evidence>
<dbReference type="SUPFAM" id="SSF56176">
    <property type="entry name" value="FAD-binding/transporter-associated domain-like"/>
    <property type="match status" value="1"/>
</dbReference>
<dbReference type="Gene3D" id="3.30.465.10">
    <property type="match status" value="1"/>
</dbReference>
<proteinExistence type="inferred from homology"/>
<keyword evidence="3" id="KW-0285">Flavoprotein</keyword>
<evidence type="ECO:0000259" key="6">
    <source>
        <dbReference type="PROSITE" id="PS51387"/>
    </source>
</evidence>
<name>A0A094Q9X6_9ZZZZ</name>
<keyword evidence="5" id="KW-0560">Oxidoreductase</keyword>
<dbReference type="PROSITE" id="PS51387">
    <property type="entry name" value="FAD_PCMH"/>
    <property type="match status" value="1"/>
</dbReference>
<dbReference type="Pfam" id="PF02913">
    <property type="entry name" value="FAD-oxidase_C"/>
    <property type="match status" value="1"/>
</dbReference>
<dbReference type="InterPro" id="IPR004113">
    <property type="entry name" value="FAD-bd_oxidored_4_C"/>
</dbReference>
<feature type="domain" description="FAD-binding PCMH-type" evidence="6">
    <location>
        <begin position="33"/>
        <end position="216"/>
    </location>
</feature>
<dbReference type="EMBL" id="JNSL01000016">
    <property type="protein sequence ID" value="KGA21020.1"/>
    <property type="molecule type" value="Genomic_DNA"/>
</dbReference>
<accession>A0A094Q9X6</accession>
<dbReference type="PANTHER" id="PTHR43716:SF1">
    <property type="entry name" value="D-2-HYDROXYGLUTARATE DEHYDROGENASE, MITOCHONDRIAL"/>
    <property type="match status" value="1"/>
</dbReference>
<organism evidence="7">
    <name type="scientific">freshwater metagenome</name>
    <dbReference type="NCBI Taxonomy" id="449393"/>
    <lineage>
        <taxon>unclassified sequences</taxon>
        <taxon>metagenomes</taxon>
        <taxon>ecological metagenomes</taxon>
    </lineage>
</organism>